<keyword evidence="2" id="KW-1185">Reference proteome</keyword>
<comment type="caution">
    <text evidence="1">The sequence shown here is derived from an EMBL/GenBank/DDBJ whole genome shotgun (WGS) entry which is preliminary data.</text>
</comment>
<reference evidence="1 2" key="1">
    <citation type="submission" date="2018-07" db="EMBL/GenBank/DDBJ databases">
        <title>Genomic Encyclopedia of Type Strains, Phase IV (KMG-IV): sequencing the most valuable type-strain genomes for metagenomic binning, comparative biology and taxonomic classification.</title>
        <authorList>
            <person name="Goeker M."/>
        </authorList>
    </citation>
    <scope>NUCLEOTIDE SEQUENCE [LARGE SCALE GENOMIC DNA]</scope>
    <source>
        <strain evidence="1 2">DSM 14364</strain>
    </source>
</reference>
<evidence type="ECO:0000313" key="1">
    <source>
        <dbReference type="EMBL" id="RDI52596.1"/>
    </source>
</evidence>
<accession>A0A370H850</accession>
<evidence type="ECO:0000313" key="2">
    <source>
        <dbReference type="Proteomes" id="UP000254925"/>
    </source>
</evidence>
<name>A0A370H850_9HYPH</name>
<proteinExistence type="predicted"/>
<dbReference type="AlphaFoldDB" id="A0A370H850"/>
<sequence length="54" mass="5761">MTILMLVRAAGLVGGARLAHGLDHDGPAQHRNTSVLHRHLSAHDIIVGQFSKLA</sequence>
<gene>
    <name evidence="1" type="ORF">DES45_11457</name>
</gene>
<protein>
    <submittedName>
        <fullName evidence="1">Uncharacterized protein</fullName>
    </submittedName>
</protein>
<dbReference type="Proteomes" id="UP000254925">
    <property type="component" value="Unassembled WGS sequence"/>
</dbReference>
<dbReference type="EMBL" id="QQBB01000014">
    <property type="protein sequence ID" value="RDI52596.1"/>
    <property type="molecule type" value="Genomic_DNA"/>
</dbReference>
<organism evidence="1 2">
    <name type="scientific">Microvirga subterranea</name>
    <dbReference type="NCBI Taxonomy" id="186651"/>
    <lineage>
        <taxon>Bacteria</taxon>
        <taxon>Pseudomonadati</taxon>
        <taxon>Pseudomonadota</taxon>
        <taxon>Alphaproteobacteria</taxon>
        <taxon>Hyphomicrobiales</taxon>
        <taxon>Methylobacteriaceae</taxon>
        <taxon>Microvirga</taxon>
    </lineage>
</organism>